<dbReference type="OrthoDB" id="437457at2759"/>
<evidence type="ECO:0000256" key="3">
    <source>
        <dbReference type="ARBA" id="ARBA00022833"/>
    </source>
</evidence>
<evidence type="ECO:0000313" key="7">
    <source>
        <dbReference type="Proteomes" id="UP000756346"/>
    </source>
</evidence>
<dbReference type="EMBL" id="JAGTJQ010000001">
    <property type="protein sequence ID" value="KAH7040605.1"/>
    <property type="molecule type" value="Genomic_DNA"/>
</dbReference>
<reference evidence="6" key="1">
    <citation type="journal article" date="2021" name="Nat. Commun.">
        <title>Genetic determinants of endophytism in the Arabidopsis root mycobiome.</title>
        <authorList>
            <person name="Mesny F."/>
            <person name="Miyauchi S."/>
            <person name="Thiergart T."/>
            <person name="Pickel B."/>
            <person name="Atanasova L."/>
            <person name="Karlsson M."/>
            <person name="Huettel B."/>
            <person name="Barry K.W."/>
            <person name="Haridas S."/>
            <person name="Chen C."/>
            <person name="Bauer D."/>
            <person name="Andreopoulos W."/>
            <person name="Pangilinan J."/>
            <person name="LaButti K."/>
            <person name="Riley R."/>
            <person name="Lipzen A."/>
            <person name="Clum A."/>
            <person name="Drula E."/>
            <person name="Henrissat B."/>
            <person name="Kohler A."/>
            <person name="Grigoriev I.V."/>
            <person name="Martin F.M."/>
            <person name="Hacquard S."/>
        </authorList>
    </citation>
    <scope>NUCLEOTIDE SEQUENCE</scope>
    <source>
        <strain evidence="6">MPI-CAGE-CH-0230</strain>
    </source>
</reference>
<evidence type="ECO:0000256" key="2">
    <source>
        <dbReference type="ARBA" id="ARBA00022771"/>
    </source>
</evidence>
<keyword evidence="2 4" id="KW-0863">Zinc-finger</keyword>
<dbReference type="Proteomes" id="UP000756346">
    <property type="component" value="Unassembled WGS sequence"/>
</dbReference>
<dbReference type="Gene3D" id="6.10.140.2220">
    <property type="match status" value="1"/>
</dbReference>
<dbReference type="PROSITE" id="PS01360">
    <property type="entry name" value="ZF_MYND_1"/>
    <property type="match status" value="1"/>
</dbReference>
<dbReference type="PROSITE" id="PS50865">
    <property type="entry name" value="ZF_MYND_2"/>
    <property type="match status" value="1"/>
</dbReference>
<dbReference type="RefSeq" id="XP_046018660.1">
    <property type="nucleotide sequence ID" value="XM_046148182.1"/>
</dbReference>
<organism evidence="6 7">
    <name type="scientific">Microdochium trichocladiopsis</name>
    <dbReference type="NCBI Taxonomy" id="1682393"/>
    <lineage>
        <taxon>Eukaryota</taxon>
        <taxon>Fungi</taxon>
        <taxon>Dikarya</taxon>
        <taxon>Ascomycota</taxon>
        <taxon>Pezizomycotina</taxon>
        <taxon>Sordariomycetes</taxon>
        <taxon>Xylariomycetidae</taxon>
        <taxon>Xylariales</taxon>
        <taxon>Microdochiaceae</taxon>
        <taxon>Microdochium</taxon>
    </lineage>
</organism>
<dbReference type="GeneID" id="70177728"/>
<evidence type="ECO:0000259" key="5">
    <source>
        <dbReference type="PROSITE" id="PS50865"/>
    </source>
</evidence>
<evidence type="ECO:0000313" key="6">
    <source>
        <dbReference type="EMBL" id="KAH7040605.1"/>
    </source>
</evidence>
<dbReference type="GO" id="GO:0008270">
    <property type="term" value="F:zinc ion binding"/>
    <property type="evidence" value="ECO:0007669"/>
    <property type="project" value="UniProtKB-KW"/>
</dbReference>
<protein>
    <recommendedName>
        <fullName evidence="5">MYND-type domain-containing protein</fullName>
    </recommendedName>
</protein>
<proteinExistence type="predicted"/>
<name>A0A9P9BWH7_9PEZI</name>
<comment type="caution">
    <text evidence="6">The sequence shown here is derived from an EMBL/GenBank/DDBJ whole genome shotgun (WGS) entry which is preliminary data.</text>
</comment>
<evidence type="ECO:0000256" key="1">
    <source>
        <dbReference type="ARBA" id="ARBA00022723"/>
    </source>
</evidence>
<evidence type="ECO:0000256" key="4">
    <source>
        <dbReference type="PROSITE-ProRule" id="PRU00134"/>
    </source>
</evidence>
<dbReference type="AlphaFoldDB" id="A0A9P9BWH7"/>
<dbReference type="SUPFAM" id="SSF144232">
    <property type="entry name" value="HIT/MYND zinc finger-like"/>
    <property type="match status" value="1"/>
</dbReference>
<dbReference type="Pfam" id="PF01753">
    <property type="entry name" value="zf-MYND"/>
    <property type="match status" value="1"/>
</dbReference>
<dbReference type="InterPro" id="IPR002893">
    <property type="entry name" value="Znf_MYND"/>
</dbReference>
<keyword evidence="3" id="KW-0862">Zinc</keyword>
<gene>
    <name evidence="6" type="ORF">B0I36DRAFT_12967</name>
</gene>
<keyword evidence="7" id="KW-1185">Reference proteome</keyword>
<keyword evidence="1" id="KW-0479">Metal-binding</keyword>
<accession>A0A9P9BWH7</accession>
<sequence length="454" mass="50452">MAKRGIEIYVHPHDEFVLSRPPSEHPSDRLCLMCSNHGGNTCKQCRQAAYCSTTCQKKDWKTHKHVCEAFANFTETTRPSEHHVRVLVFPADSDVPRWAWIDAKDNIISSMAMFEHIGEFPEEGNLGISSLHAQLTTKGRGLAALSNNVEQATNSSVLALGKPGELHVWPGSLLVVGFLLDEYAPPDEATGTRPGVISDLGMRDYRNAIDGLLINAINPCVADSSRYPFKKLLAVKMTCVGERFVLAVAMTRKPIETCVVPAEIPLLCAQWVCAFPFMLGLPWVCRVVTPDCFNAPKAVEDSLMHNPEANLLSARFVFATDAGGNEVVFVDGVENPGTVFIMDVYGQPIHQTHIRAVGAFLRQNQEIKAHKHDRSRGRAADSTDSLSKLDREHFEAFWDRLKTCPWGDLMVAKNTPSPYERKLEPLKESPLIVSAAEWAMFGRVIVTDEPIHLR</sequence>
<feature type="domain" description="MYND-type" evidence="5">
    <location>
        <begin position="31"/>
        <end position="67"/>
    </location>
</feature>